<organism evidence="2 3">
    <name type="scientific">Candidatus Eubacterium faecale</name>
    <dbReference type="NCBI Taxonomy" id="2838568"/>
    <lineage>
        <taxon>Bacteria</taxon>
        <taxon>Bacillati</taxon>
        <taxon>Bacillota</taxon>
        <taxon>Clostridia</taxon>
        <taxon>Eubacteriales</taxon>
        <taxon>Eubacteriaceae</taxon>
        <taxon>Eubacterium</taxon>
    </lineage>
</organism>
<protein>
    <submittedName>
        <fullName evidence="2">DUF1540 domain-containing protein</fullName>
    </submittedName>
</protein>
<feature type="domain" description="DUF1540" evidence="1">
    <location>
        <begin position="7"/>
        <end position="46"/>
    </location>
</feature>
<dbReference type="AlphaFoldDB" id="A0A9D2MJF9"/>
<evidence type="ECO:0000259" key="1">
    <source>
        <dbReference type="Pfam" id="PF07561"/>
    </source>
</evidence>
<dbReference type="EMBL" id="DWXN01000012">
    <property type="protein sequence ID" value="HJB75364.1"/>
    <property type="molecule type" value="Genomic_DNA"/>
</dbReference>
<dbReference type="InterPro" id="IPR011437">
    <property type="entry name" value="DUF1540"/>
</dbReference>
<sequence length="54" mass="5825">MDEIKGICCEVKNCVHHNSDNSCTAGHITVGSSMAKTTTETKCETFQCNENCNG</sequence>
<reference evidence="2" key="2">
    <citation type="submission" date="2021-04" db="EMBL/GenBank/DDBJ databases">
        <authorList>
            <person name="Gilroy R."/>
        </authorList>
    </citation>
    <scope>NUCLEOTIDE SEQUENCE</scope>
    <source>
        <strain evidence="2">CHK188-16595</strain>
    </source>
</reference>
<reference evidence="2" key="1">
    <citation type="journal article" date="2021" name="PeerJ">
        <title>Extensive microbial diversity within the chicken gut microbiome revealed by metagenomics and culture.</title>
        <authorList>
            <person name="Gilroy R."/>
            <person name="Ravi A."/>
            <person name="Getino M."/>
            <person name="Pursley I."/>
            <person name="Horton D.L."/>
            <person name="Alikhan N.F."/>
            <person name="Baker D."/>
            <person name="Gharbi K."/>
            <person name="Hall N."/>
            <person name="Watson M."/>
            <person name="Adriaenssens E.M."/>
            <person name="Foster-Nyarko E."/>
            <person name="Jarju S."/>
            <person name="Secka A."/>
            <person name="Antonio M."/>
            <person name="Oren A."/>
            <person name="Chaudhuri R.R."/>
            <person name="La Ragione R."/>
            <person name="Hildebrand F."/>
            <person name="Pallen M.J."/>
        </authorList>
    </citation>
    <scope>NUCLEOTIDE SEQUENCE</scope>
    <source>
        <strain evidence="2">CHK188-16595</strain>
    </source>
</reference>
<gene>
    <name evidence="2" type="ORF">IAA37_06815</name>
</gene>
<proteinExistence type="predicted"/>
<comment type="caution">
    <text evidence="2">The sequence shown here is derived from an EMBL/GenBank/DDBJ whole genome shotgun (WGS) entry which is preliminary data.</text>
</comment>
<evidence type="ECO:0000313" key="3">
    <source>
        <dbReference type="Proteomes" id="UP000823877"/>
    </source>
</evidence>
<accession>A0A9D2MJF9</accession>
<dbReference type="Pfam" id="PF07561">
    <property type="entry name" value="DUF1540"/>
    <property type="match status" value="1"/>
</dbReference>
<evidence type="ECO:0000313" key="2">
    <source>
        <dbReference type="EMBL" id="HJB75364.1"/>
    </source>
</evidence>
<name>A0A9D2MJF9_9FIRM</name>
<dbReference type="Proteomes" id="UP000823877">
    <property type="component" value="Unassembled WGS sequence"/>
</dbReference>